<feature type="compositionally biased region" description="Low complexity" evidence="1">
    <location>
        <begin position="96"/>
        <end position="151"/>
    </location>
</feature>
<feature type="non-terminal residue" evidence="3">
    <location>
        <position position="1"/>
    </location>
</feature>
<sequence length="178" mass="16929">MFSRFACALTVLAVTAGALAQGPVTINTPALPANQPGAAAIVDFGRVETSPFSWTANLPVGTSFFLQLRDSTGAVGQSGTATIQTGTDTACVGQTTSTTSTATTGGTTTTGTTPAATTTGGTTSPAATTSPRGTTGTTSAAGSNTSTASGANQSSGATKFASSGALGLAGVAAIAALL</sequence>
<protein>
    <submittedName>
        <fullName evidence="3">Uncharacterized protein</fullName>
    </submittedName>
</protein>
<evidence type="ECO:0000313" key="3">
    <source>
        <dbReference type="EMBL" id="KAJ2926924.1"/>
    </source>
</evidence>
<feature type="signal peptide" evidence="2">
    <location>
        <begin position="1"/>
        <end position="20"/>
    </location>
</feature>
<keyword evidence="2" id="KW-0732">Signal</keyword>
<dbReference type="OrthoDB" id="3362246at2759"/>
<evidence type="ECO:0000256" key="1">
    <source>
        <dbReference type="SAM" id="MobiDB-lite"/>
    </source>
</evidence>
<evidence type="ECO:0000256" key="2">
    <source>
        <dbReference type="SAM" id="SignalP"/>
    </source>
</evidence>
<evidence type="ECO:0000313" key="4">
    <source>
        <dbReference type="Proteomes" id="UP001140091"/>
    </source>
</evidence>
<accession>A0A9W8J5Y4</accession>
<keyword evidence="4" id="KW-1185">Reference proteome</keyword>
<reference evidence="3" key="1">
    <citation type="submission" date="2022-06" db="EMBL/GenBank/DDBJ databases">
        <title>Genome Sequence of Candolleomyces eurysporus.</title>
        <authorList>
            <person name="Buettner E."/>
        </authorList>
    </citation>
    <scope>NUCLEOTIDE SEQUENCE</scope>
    <source>
        <strain evidence="3">VTCC 930004</strain>
    </source>
</reference>
<comment type="caution">
    <text evidence="3">The sequence shown here is derived from an EMBL/GenBank/DDBJ whole genome shotgun (WGS) entry which is preliminary data.</text>
</comment>
<proteinExistence type="predicted"/>
<name>A0A9W8J5Y4_9AGAR</name>
<organism evidence="3 4">
    <name type="scientific">Candolleomyces eurysporus</name>
    <dbReference type="NCBI Taxonomy" id="2828524"/>
    <lineage>
        <taxon>Eukaryota</taxon>
        <taxon>Fungi</taxon>
        <taxon>Dikarya</taxon>
        <taxon>Basidiomycota</taxon>
        <taxon>Agaricomycotina</taxon>
        <taxon>Agaricomycetes</taxon>
        <taxon>Agaricomycetidae</taxon>
        <taxon>Agaricales</taxon>
        <taxon>Agaricineae</taxon>
        <taxon>Psathyrellaceae</taxon>
        <taxon>Candolleomyces</taxon>
    </lineage>
</organism>
<feature type="chain" id="PRO_5040985007" evidence="2">
    <location>
        <begin position="21"/>
        <end position="178"/>
    </location>
</feature>
<feature type="region of interest" description="Disordered" evidence="1">
    <location>
        <begin position="96"/>
        <end position="159"/>
    </location>
</feature>
<gene>
    <name evidence="3" type="ORF">H1R20_g10199</name>
</gene>
<dbReference type="Proteomes" id="UP001140091">
    <property type="component" value="Unassembled WGS sequence"/>
</dbReference>
<dbReference type="AlphaFoldDB" id="A0A9W8J5Y4"/>
<dbReference type="EMBL" id="JANBPK010001042">
    <property type="protein sequence ID" value="KAJ2926924.1"/>
    <property type="molecule type" value="Genomic_DNA"/>
</dbReference>